<dbReference type="Gene3D" id="3.30.1330.40">
    <property type="entry name" value="RutC-like"/>
    <property type="match status" value="1"/>
</dbReference>
<dbReference type="AlphaFoldDB" id="A0A1I7CL56"/>
<dbReference type="GO" id="GO:0019239">
    <property type="term" value="F:deaminase activity"/>
    <property type="evidence" value="ECO:0007669"/>
    <property type="project" value="TreeGrafter"/>
</dbReference>
<dbReference type="CDD" id="cd00448">
    <property type="entry name" value="YjgF_YER057c_UK114_family"/>
    <property type="match status" value="1"/>
</dbReference>
<reference evidence="3" key="1">
    <citation type="submission" date="2016-10" db="EMBL/GenBank/DDBJ databases">
        <authorList>
            <person name="Varghese N."/>
            <person name="Submissions S."/>
        </authorList>
    </citation>
    <scope>NUCLEOTIDE SEQUENCE [LARGE SCALE GENOMIC DNA]</scope>
    <source>
        <strain evidence="3">DSM 17465</strain>
    </source>
</reference>
<sequence length="125" mass="13210">MPLQRKTYSCLPVAVGPYVHAVAHQGTLHISGLTAFATGAQTQAADQQAKEILSQITAVAAEEGVSLANLVKVTIFVTDLTALGELRSVLADAYGDNRPASSLVEVQNLFHPDLKIEIEATLALD</sequence>
<comment type="similarity">
    <text evidence="1">Belongs to the RutC family.</text>
</comment>
<evidence type="ECO:0000313" key="2">
    <source>
        <dbReference type="EMBL" id="SFU00133.1"/>
    </source>
</evidence>
<organism evidence="2 3">
    <name type="scientific">Pseudovibrio denitrificans</name>
    <dbReference type="NCBI Taxonomy" id="258256"/>
    <lineage>
        <taxon>Bacteria</taxon>
        <taxon>Pseudomonadati</taxon>
        <taxon>Pseudomonadota</taxon>
        <taxon>Alphaproteobacteria</taxon>
        <taxon>Hyphomicrobiales</taxon>
        <taxon>Stappiaceae</taxon>
        <taxon>Pseudovibrio</taxon>
    </lineage>
</organism>
<evidence type="ECO:0000313" key="3">
    <source>
        <dbReference type="Proteomes" id="UP000183371"/>
    </source>
</evidence>
<dbReference type="PANTHER" id="PTHR11803:SF58">
    <property type="entry name" value="PROTEIN HMF1-RELATED"/>
    <property type="match status" value="1"/>
</dbReference>
<proteinExistence type="inferred from homology"/>
<gene>
    <name evidence="2" type="ORF">SAMN05444141_106104</name>
</gene>
<dbReference type="Proteomes" id="UP000183371">
    <property type="component" value="Unassembled WGS sequence"/>
</dbReference>
<dbReference type="Pfam" id="PF01042">
    <property type="entry name" value="Ribonuc_L-PSP"/>
    <property type="match status" value="1"/>
</dbReference>
<dbReference type="PANTHER" id="PTHR11803">
    <property type="entry name" value="2-IMINOBUTANOATE/2-IMINOPROPANOATE DEAMINASE RIDA"/>
    <property type="match status" value="1"/>
</dbReference>
<protein>
    <submittedName>
        <fullName evidence="2">2-iminobutanoate/2-iminopropanoate deaminase</fullName>
    </submittedName>
</protein>
<dbReference type="EMBL" id="FPBD01000006">
    <property type="protein sequence ID" value="SFU00133.1"/>
    <property type="molecule type" value="Genomic_DNA"/>
</dbReference>
<name>A0A1I7CL56_9HYPH</name>
<dbReference type="GO" id="GO:0005829">
    <property type="term" value="C:cytosol"/>
    <property type="evidence" value="ECO:0007669"/>
    <property type="project" value="TreeGrafter"/>
</dbReference>
<dbReference type="InterPro" id="IPR006175">
    <property type="entry name" value="YjgF/YER057c/UK114"/>
</dbReference>
<evidence type="ECO:0000256" key="1">
    <source>
        <dbReference type="ARBA" id="ARBA00010552"/>
    </source>
</evidence>
<dbReference type="InterPro" id="IPR035959">
    <property type="entry name" value="RutC-like_sf"/>
</dbReference>
<dbReference type="SUPFAM" id="SSF55298">
    <property type="entry name" value="YjgF-like"/>
    <property type="match status" value="1"/>
</dbReference>
<accession>A0A1I7CL56</accession>
<keyword evidence="3" id="KW-1185">Reference proteome</keyword>
<dbReference type="RefSeq" id="WP_054784706.1">
    <property type="nucleotide sequence ID" value="NZ_FPBD01000006.1"/>
</dbReference>